<feature type="region of interest" description="Disordered" evidence="1">
    <location>
        <begin position="155"/>
        <end position="192"/>
    </location>
</feature>
<dbReference type="InterPro" id="IPR014756">
    <property type="entry name" value="Ig_E-set"/>
</dbReference>
<protein>
    <submittedName>
        <fullName evidence="3">Ptst-like protein</fullName>
    </submittedName>
</protein>
<reference evidence="3 4" key="1">
    <citation type="submission" date="2020-06" db="EMBL/GenBank/DDBJ databases">
        <title>Transcriptomic and genomic resources for Thalictrum thalictroides and T. hernandezii: Facilitating candidate gene discovery in an emerging model plant lineage.</title>
        <authorList>
            <person name="Arias T."/>
            <person name="Riano-Pachon D.M."/>
            <person name="Di Stilio V.S."/>
        </authorList>
    </citation>
    <scope>NUCLEOTIDE SEQUENCE [LARGE SCALE GENOMIC DNA]</scope>
    <source>
        <strain evidence="4">cv. WT478/WT964</strain>
        <tissue evidence="3">Leaves</tissue>
    </source>
</reference>
<feature type="compositionally biased region" description="Low complexity" evidence="1">
    <location>
        <begin position="169"/>
        <end position="183"/>
    </location>
</feature>
<organism evidence="3 4">
    <name type="scientific">Thalictrum thalictroides</name>
    <name type="common">Rue-anemone</name>
    <name type="synonym">Anemone thalictroides</name>
    <dbReference type="NCBI Taxonomy" id="46969"/>
    <lineage>
        <taxon>Eukaryota</taxon>
        <taxon>Viridiplantae</taxon>
        <taxon>Streptophyta</taxon>
        <taxon>Embryophyta</taxon>
        <taxon>Tracheophyta</taxon>
        <taxon>Spermatophyta</taxon>
        <taxon>Magnoliopsida</taxon>
        <taxon>Ranunculales</taxon>
        <taxon>Ranunculaceae</taxon>
        <taxon>Thalictroideae</taxon>
        <taxon>Thalictrum</taxon>
    </lineage>
</organism>
<evidence type="ECO:0000313" key="3">
    <source>
        <dbReference type="EMBL" id="KAF5197723.1"/>
    </source>
</evidence>
<dbReference type="AlphaFoldDB" id="A0A7J6WL84"/>
<dbReference type="PANTHER" id="PTHR47434">
    <property type="entry name" value="PROTEIN PTST HOMOLOG 3, CHLOROPLASTIC"/>
    <property type="match status" value="1"/>
</dbReference>
<keyword evidence="4" id="KW-1185">Reference proteome</keyword>
<feature type="region of interest" description="Disordered" evidence="1">
    <location>
        <begin position="242"/>
        <end position="272"/>
    </location>
</feature>
<dbReference type="GO" id="GO:0009507">
    <property type="term" value="C:chloroplast"/>
    <property type="evidence" value="ECO:0007669"/>
    <property type="project" value="UniProtKB-ARBA"/>
</dbReference>
<proteinExistence type="predicted"/>
<sequence length="526" mass="59483">MSLLIHPRIELQQQFPFQLVVFNNEISWLERRGSSCCCLARGKKSTEVWDSDRDSELEAEVMEFMKNSKNPNLFPTKEELIDAGRFDLVKSIVKQGGWLSFGWGLDDEEDELEEENGIQCRDRNTKIGEEIENGFLSTDTRIFQHRFYGGETSEYDSLQGSEAVHSEDSSSSSSSSSCTPSSSGRMEGGDDVGIEGILNRLEKQRTRSFGNGSRDKESKVNVVCNGYEANADDQLKILEVRGGGRSSSSASQSSDKDVLDNSGGMHFQNDLFSNNHELETPIKPDMWRKWSNKRAGVSGVEFEAAAEFGEHIIRDDEMVGKRTNETANPRKQLDFGFEENGHDDIRSRLQHLESELDSVLRLLSSQTDMPDSDKVTKNSSEESHSLSDAWEFRETKIMKARDKLRSLRAQLAVVEGKMALRIIDAQKRVEVKQRKIHVAREALSLLRTACIVWPNSASEVLLVGSFDGWTSQRKMQQTSPGIFSLYLRLYPGRYEFKFIVDGEWTIDPLRPIVNNNGHQNNLIIIS</sequence>
<dbReference type="InterPro" id="IPR032640">
    <property type="entry name" value="AMPK1_CBM"/>
</dbReference>
<dbReference type="Gene3D" id="2.60.40.10">
    <property type="entry name" value="Immunoglobulins"/>
    <property type="match status" value="1"/>
</dbReference>
<feature type="domain" description="AMP-activated protein kinase glycogen-binding" evidence="2">
    <location>
        <begin position="450"/>
        <end position="525"/>
    </location>
</feature>
<dbReference type="InterPro" id="IPR013783">
    <property type="entry name" value="Ig-like_fold"/>
</dbReference>
<dbReference type="EMBL" id="JABWDY010014318">
    <property type="protein sequence ID" value="KAF5197723.1"/>
    <property type="molecule type" value="Genomic_DNA"/>
</dbReference>
<dbReference type="PANTHER" id="PTHR47434:SF1">
    <property type="entry name" value="PROTEIN PTST HOMOLOG 2, CHLOROPLASTIC"/>
    <property type="match status" value="1"/>
</dbReference>
<evidence type="ECO:0000259" key="2">
    <source>
        <dbReference type="Pfam" id="PF16561"/>
    </source>
</evidence>
<dbReference type="OrthoDB" id="531008at2759"/>
<dbReference type="CDD" id="cd02859">
    <property type="entry name" value="E_set_AMPKbeta_like_N"/>
    <property type="match status" value="1"/>
</dbReference>
<name>A0A7J6WL84_THATH</name>
<evidence type="ECO:0000256" key="1">
    <source>
        <dbReference type="SAM" id="MobiDB-lite"/>
    </source>
</evidence>
<dbReference type="Pfam" id="PF16561">
    <property type="entry name" value="AMPK1_CBM"/>
    <property type="match status" value="1"/>
</dbReference>
<comment type="caution">
    <text evidence="3">The sequence shown here is derived from an EMBL/GenBank/DDBJ whole genome shotgun (WGS) entry which is preliminary data.</text>
</comment>
<evidence type="ECO:0000313" key="4">
    <source>
        <dbReference type="Proteomes" id="UP000554482"/>
    </source>
</evidence>
<accession>A0A7J6WL84</accession>
<dbReference type="SUPFAM" id="SSF81296">
    <property type="entry name" value="E set domains"/>
    <property type="match status" value="1"/>
</dbReference>
<gene>
    <name evidence="3" type="ORF">FRX31_012690</name>
</gene>
<dbReference type="Proteomes" id="UP000554482">
    <property type="component" value="Unassembled WGS sequence"/>
</dbReference>